<accession>A0A930MYQ5</accession>
<name>A0A930MYQ5_9BACT</name>
<evidence type="ECO:0000313" key="3">
    <source>
        <dbReference type="Proteomes" id="UP000771736"/>
    </source>
</evidence>
<keyword evidence="2" id="KW-0378">Hydrolase</keyword>
<dbReference type="AlphaFoldDB" id="A0A930MYQ5"/>
<protein>
    <submittedName>
        <fullName evidence="2">HNH endonuclease</fullName>
    </submittedName>
</protein>
<keyword evidence="2" id="KW-0255">Endonuclease</keyword>
<proteinExistence type="predicted"/>
<evidence type="ECO:0000256" key="1">
    <source>
        <dbReference type="SAM" id="MobiDB-lite"/>
    </source>
</evidence>
<dbReference type="Proteomes" id="UP000771736">
    <property type="component" value="Unassembled WGS sequence"/>
</dbReference>
<organism evidence="2 3">
    <name type="scientific">Prevotella aurantiaca</name>
    <dbReference type="NCBI Taxonomy" id="596085"/>
    <lineage>
        <taxon>Bacteria</taxon>
        <taxon>Pseudomonadati</taxon>
        <taxon>Bacteroidota</taxon>
        <taxon>Bacteroidia</taxon>
        <taxon>Bacteroidales</taxon>
        <taxon>Prevotellaceae</taxon>
        <taxon>Prevotella</taxon>
    </lineage>
</organism>
<comment type="caution">
    <text evidence="2">The sequence shown here is derived from an EMBL/GenBank/DDBJ whole genome shotgun (WGS) entry which is preliminary data.</text>
</comment>
<dbReference type="Pfam" id="PF12639">
    <property type="entry name" value="Colicin-DNase"/>
    <property type="match status" value="1"/>
</dbReference>
<keyword evidence="2" id="KW-0540">Nuclease</keyword>
<dbReference type="EMBL" id="JABZSJ010000062">
    <property type="protein sequence ID" value="MBF1385044.1"/>
    <property type="molecule type" value="Genomic_DNA"/>
</dbReference>
<dbReference type="GO" id="GO:0004519">
    <property type="term" value="F:endonuclease activity"/>
    <property type="evidence" value="ECO:0007669"/>
    <property type="project" value="UniProtKB-KW"/>
</dbReference>
<feature type="region of interest" description="Disordered" evidence="1">
    <location>
        <begin position="35"/>
        <end position="74"/>
    </location>
</feature>
<gene>
    <name evidence="2" type="ORF">HXN26_09395</name>
</gene>
<sequence>MISPFNISEIKPIDSPLVELSKKFDILPDRELNKSLGEKSSGMIPRNGGKWSGEPGNSTWKPDREITPSNRNYSNTEGKTWGEILDKYGIEGIHFNNEEPDFSEISKATVKIDDFSDARYGAGGNFDQADEKIAQQRGCTKEEVRQWRIENNYTWHERSDCKTMDKVPREVHGNIAHSGGISKKRNQ</sequence>
<reference evidence="2" key="1">
    <citation type="submission" date="2020-04" db="EMBL/GenBank/DDBJ databases">
        <title>Deep metagenomics examines the oral microbiome during advanced dental caries in children, revealing novel taxa and co-occurrences with host molecules.</title>
        <authorList>
            <person name="Baker J.L."/>
            <person name="Morton J.T."/>
            <person name="Dinis M."/>
            <person name="Alvarez R."/>
            <person name="Tran N.C."/>
            <person name="Knight R."/>
            <person name="Edlund A."/>
        </authorList>
    </citation>
    <scope>NUCLEOTIDE SEQUENCE</scope>
    <source>
        <strain evidence="2">JCVI_44_bin.5</strain>
    </source>
</reference>
<evidence type="ECO:0000313" key="2">
    <source>
        <dbReference type="EMBL" id="MBF1385044.1"/>
    </source>
</evidence>